<evidence type="ECO:0008006" key="3">
    <source>
        <dbReference type="Google" id="ProtNLM"/>
    </source>
</evidence>
<keyword evidence="2" id="KW-1185">Reference proteome</keyword>
<dbReference type="Proteomes" id="UP001156882">
    <property type="component" value="Unassembled WGS sequence"/>
</dbReference>
<sequence length="77" mass="8723">MGSKRYQRSGDIRNPDELAFCIHQVEPDDQILQTLGATVTISSAIAAFEVLVEQWPKDRRITLQQGGRIIRDSKEPK</sequence>
<evidence type="ECO:0000313" key="1">
    <source>
        <dbReference type="EMBL" id="GLS18748.1"/>
    </source>
</evidence>
<accession>A0ABQ6CEQ6</accession>
<protein>
    <recommendedName>
        <fullName evidence="3">DUF982 domain-containing protein</fullName>
    </recommendedName>
</protein>
<proteinExistence type="predicted"/>
<organism evidence="1 2">
    <name type="scientific">Labrys miyagiensis</name>
    <dbReference type="NCBI Taxonomy" id="346912"/>
    <lineage>
        <taxon>Bacteria</taxon>
        <taxon>Pseudomonadati</taxon>
        <taxon>Pseudomonadota</taxon>
        <taxon>Alphaproteobacteria</taxon>
        <taxon>Hyphomicrobiales</taxon>
        <taxon>Xanthobacteraceae</taxon>
        <taxon>Labrys</taxon>
    </lineage>
</organism>
<dbReference type="EMBL" id="BSPC01000015">
    <property type="protein sequence ID" value="GLS18748.1"/>
    <property type="molecule type" value="Genomic_DNA"/>
</dbReference>
<evidence type="ECO:0000313" key="2">
    <source>
        <dbReference type="Proteomes" id="UP001156882"/>
    </source>
</evidence>
<gene>
    <name evidence="1" type="ORF">GCM10007874_17650</name>
</gene>
<reference evidence="2" key="1">
    <citation type="journal article" date="2019" name="Int. J. Syst. Evol. Microbiol.">
        <title>The Global Catalogue of Microorganisms (GCM) 10K type strain sequencing project: providing services to taxonomists for standard genome sequencing and annotation.</title>
        <authorList>
            <consortium name="The Broad Institute Genomics Platform"/>
            <consortium name="The Broad Institute Genome Sequencing Center for Infectious Disease"/>
            <person name="Wu L."/>
            <person name="Ma J."/>
        </authorList>
    </citation>
    <scope>NUCLEOTIDE SEQUENCE [LARGE SCALE GENOMIC DNA]</scope>
    <source>
        <strain evidence="2">NBRC 101365</strain>
    </source>
</reference>
<dbReference type="RefSeq" id="WP_284311620.1">
    <property type="nucleotide sequence ID" value="NZ_BSPC01000015.1"/>
</dbReference>
<comment type="caution">
    <text evidence="1">The sequence shown here is derived from an EMBL/GenBank/DDBJ whole genome shotgun (WGS) entry which is preliminary data.</text>
</comment>
<name>A0ABQ6CEQ6_9HYPH</name>